<accession>A0A139X7N2</accession>
<comment type="caution">
    <text evidence="1">The sequence shown here is derived from an EMBL/GenBank/DDBJ whole genome shotgun (WGS) entry which is preliminary data.</text>
</comment>
<dbReference type="EMBL" id="ANNX02000026">
    <property type="protein sequence ID" value="KYC40708.1"/>
    <property type="molecule type" value="Genomic_DNA"/>
</dbReference>
<protein>
    <submittedName>
        <fullName evidence="1">Uncharacterized protein</fullName>
    </submittedName>
</protein>
<reference evidence="1 2" key="1">
    <citation type="journal article" date="2013" name="Genome Biol. Evol.">
        <title>Genomes of Stigonematalean cyanobacteria (subsection V) and the evolution of oxygenic photosynthesis from prokaryotes to plastids.</title>
        <authorList>
            <person name="Dagan T."/>
            <person name="Roettger M."/>
            <person name="Stucken K."/>
            <person name="Landan G."/>
            <person name="Koch R."/>
            <person name="Major P."/>
            <person name="Gould S.B."/>
            <person name="Goremykin V.V."/>
            <person name="Rippka R."/>
            <person name="Tandeau de Marsac N."/>
            <person name="Gugger M."/>
            <person name="Lockhart P.J."/>
            <person name="Allen J.F."/>
            <person name="Brune I."/>
            <person name="Maus I."/>
            <person name="Puhler A."/>
            <person name="Martin W.F."/>
        </authorList>
    </citation>
    <scope>NUCLEOTIDE SEQUENCE [LARGE SCALE GENOMIC DNA]</scope>
    <source>
        <strain evidence="1 2">PCC 7110</strain>
    </source>
</reference>
<proteinExistence type="predicted"/>
<name>A0A139X7N2_9CYAN</name>
<gene>
    <name evidence="1" type="ORF">WA1_24005</name>
</gene>
<dbReference type="RefSeq" id="WP_017740010.1">
    <property type="nucleotide sequence ID" value="NZ_KQ976354.1"/>
</dbReference>
<organism evidence="1 2">
    <name type="scientific">Scytonema hofmannii PCC 7110</name>
    <dbReference type="NCBI Taxonomy" id="128403"/>
    <lineage>
        <taxon>Bacteria</taxon>
        <taxon>Bacillati</taxon>
        <taxon>Cyanobacteriota</taxon>
        <taxon>Cyanophyceae</taxon>
        <taxon>Nostocales</taxon>
        <taxon>Scytonemataceae</taxon>
        <taxon>Scytonema</taxon>
    </lineage>
</organism>
<dbReference type="OrthoDB" id="511842at2"/>
<evidence type="ECO:0000313" key="2">
    <source>
        <dbReference type="Proteomes" id="UP000076925"/>
    </source>
</evidence>
<dbReference type="AlphaFoldDB" id="A0A139X7N2"/>
<dbReference type="STRING" id="128403.WA1_24005"/>
<dbReference type="Proteomes" id="UP000076925">
    <property type="component" value="Unassembled WGS sequence"/>
</dbReference>
<evidence type="ECO:0000313" key="1">
    <source>
        <dbReference type="EMBL" id="KYC40708.1"/>
    </source>
</evidence>
<keyword evidence="2" id="KW-1185">Reference proteome</keyword>
<sequence>MTTKNYQKEYRRLKEIYEKILGCKISDITWYRVVSQLKKHFSFEILGKNSETLVKLFANLKKSTRNFRISDNTFNDSWDIFQYYYKQERSITCAEFLEDLSKRLDLKVSKKTIYKWFTKAECPYKADKYYAVKDLALVAFQASKCIQLKQLQKVKSATVEVNAIVLRGA</sequence>